<feature type="compositionally biased region" description="Basic and acidic residues" evidence="5">
    <location>
        <begin position="8"/>
        <end position="18"/>
    </location>
</feature>
<evidence type="ECO:0000256" key="2">
    <source>
        <dbReference type="ARBA" id="ARBA00022737"/>
    </source>
</evidence>
<feature type="domain" description="C2H2-type" evidence="6">
    <location>
        <begin position="224"/>
        <end position="251"/>
    </location>
</feature>
<sequence>MPRKKKKTNIEKYNEKRRAGLIKPRPPASPLAIFQVDNLVEENSTPEVNNQITDPLLPKDDFKIEDSDEDLNMEESWEELFLHSSKSREKGESKDSVHKENRNYLCTVCGKIFSKSTFLKRHESIHLENRLCVPCGICKKLFTSKDNMRKHMRIVHYDATQREMNHYHRCNICNVGTRGRNAHYEHLKGHPEVTIFKCRFCPKELNSLEAYAQHENIHFVERPYICEICSKSFKQNTHLIRHINMHTLAKKYPCNFCDRIFTQAGNRKIHMKVHTGRPPYECSSCLKYFTKRKEWENHFYTT</sequence>
<dbReference type="AlphaFoldDB" id="A0A1B0DB68"/>
<dbReference type="EnsemblMetazoa" id="PPAI004965-RA">
    <property type="protein sequence ID" value="PPAI004965-PA"/>
    <property type="gene ID" value="PPAI004965"/>
</dbReference>
<proteinExistence type="predicted"/>
<feature type="region of interest" description="Disordered" evidence="5">
    <location>
        <begin position="1"/>
        <end position="27"/>
    </location>
</feature>
<dbReference type="EMBL" id="AJVK01004637">
    <property type="status" value="NOT_ANNOTATED_CDS"/>
    <property type="molecule type" value="Genomic_DNA"/>
</dbReference>
<keyword evidence="4" id="KW-0862">Zinc</keyword>
<evidence type="ECO:0000256" key="3">
    <source>
        <dbReference type="ARBA" id="ARBA00022771"/>
    </source>
</evidence>
<accession>A0A1B0DB68</accession>
<dbReference type="PROSITE" id="PS00028">
    <property type="entry name" value="ZINC_FINGER_C2H2_1"/>
    <property type="match status" value="5"/>
</dbReference>
<reference evidence="7" key="1">
    <citation type="submission" date="2022-08" db="UniProtKB">
        <authorList>
            <consortium name="EnsemblMetazoa"/>
        </authorList>
    </citation>
    <scope>IDENTIFICATION</scope>
    <source>
        <strain evidence="7">Israel</strain>
    </source>
</reference>
<keyword evidence="2" id="KW-0677">Repeat</keyword>
<feature type="domain" description="C2H2-type" evidence="6">
    <location>
        <begin position="196"/>
        <end position="223"/>
    </location>
</feature>
<protein>
    <recommendedName>
        <fullName evidence="6">C2H2-type domain-containing protein</fullName>
    </recommendedName>
</protein>
<evidence type="ECO:0000256" key="5">
    <source>
        <dbReference type="SAM" id="MobiDB-lite"/>
    </source>
</evidence>
<dbReference type="PANTHER" id="PTHR24379:SF121">
    <property type="entry name" value="C2H2-TYPE DOMAIN-CONTAINING PROTEIN"/>
    <property type="match status" value="1"/>
</dbReference>
<dbReference type="GO" id="GO:0008270">
    <property type="term" value="F:zinc ion binding"/>
    <property type="evidence" value="ECO:0007669"/>
    <property type="project" value="UniProtKB-KW"/>
</dbReference>
<organism evidence="7 8">
    <name type="scientific">Phlebotomus papatasi</name>
    <name type="common">Sandfly</name>
    <dbReference type="NCBI Taxonomy" id="29031"/>
    <lineage>
        <taxon>Eukaryota</taxon>
        <taxon>Metazoa</taxon>
        <taxon>Ecdysozoa</taxon>
        <taxon>Arthropoda</taxon>
        <taxon>Hexapoda</taxon>
        <taxon>Insecta</taxon>
        <taxon>Pterygota</taxon>
        <taxon>Neoptera</taxon>
        <taxon>Endopterygota</taxon>
        <taxon>Diptera</taxon>
        <taxon>Nematocera</taxon>
        <taxon>Psychodoidea</taxon>
        <taxon>Psychodidae</taxon>
        <taxon>Phlebotomus</taxon>
        <taxon>Phlebotomus</taxon>
    </lineage>
</organism>
<dbReference type="SUPFAM" id="SSF57667">
    <property type="entry name" value="beta-beta-alpha zinc fingers"/>
    <property type="match status" value="4"/>
</dbReference>
<dbReference type="GO" id="GO:0005634">
    <property type="term" value="C:nucleus"/>
    <property type="evidence" value="ECO:0007669"/>
    <property type="project" value="UniProtKB-ARBA"/>
</dbReference>
<name>A0A1B0DB68_PHLPP</name>
<dbReference type="SMART" id="SM00355">
    <property type="entry name" value="ZnF_C2H2"/>
    <property type="match status" value="7"/>
</dbReference>
<dbReference type="PANTHER" id="PTHR24379">
    <property type="entry name" value="KRAB AND ZINC FINGER DOMAIN-CONTAINING"/>
    <property type="match status" value="1"/>
</dbReference>
<keyword evidence="3" id="KW-0863">Zinc-finger</keyword>
<evidence type="ECO:0000256" key="4">
    <source>
        <dbReference type="ARBA" id="ARBA00022833"/>
    </source>
</evidence>
<evidence type="ECO:0000259" key="6">
    <source>
        <dbReference type="PROSITE" id="PS50157"/>
    </source>
</evidence>
<dbReference type="InterPro" id="IPR036236">
    <property type="entry name" value="Znf_C2H2_sf"/>
</dbReference>
<dbReference type="PROSITE" id="PS50157">
    <property type="entry name" value="ZINC_FINGER_C2H2_2"/>
    <property type="match status" value="5"/>
</dbReference>
<dbReference type="InterPro" id="IPR013087">
    <property type="entry name" value="Znf_C2H2_type"/>
</dbReference>
<feature type="domain" description="C2H2-type" evidence="6">
    <location>
        <begin position="133"/>
        <end position="161"/>
    </location>
</feature>
<feature type="domain" description="C2H2-type" evidence="6">
    <location>
        <begin position="104"/>
        <end position="131"/>
    </location>
</feature>
<dbReference type="FunFam" id="3.30.160.60:FF:000303">
    <property type="entry name" value="Zinc finger protein 41"/>
    <property type="match status" value="1"/>
</dbReference>
<keyword evidence="8" id="KW-1185">Reference proteome</keyword>
<evidence type="ECO:0000313" key="8">
    <source>
        <dbReference type="Proteomes" id="UP000092462"/>
    </source>
</evidence>
<evidence type="ECO:0000256" key="1">
    <source>
        <dbReference type="ARBA" id="ARBA00022723"/>
    </source>
</evidence>
<feature type="domain" description="C2H2-type" evidence="6">
    <location>
        <begin position="252"/>
        <end position="279"/>
    </location>
</feature>
<dbReference type="FunFam" id="3.30.160.60:FF:000110">
    <property type="entry name" value="Zinc finger protein-like"/>
    <property type="match status" value="1"/>
</dbReference>
<dbReference type="Gene3D" id="3.30.160.60">
    <property type="entry name" value="Classic Zinc Finger"/>
    <property type="match status" value="6"/>
</dbReference>
<dbReference type="FunFam" id="3.30.160.60:FF:000446">
    <property type="entry name" value="Zinc finger protein"/>
    <property type="match status" value="1"/>
</dbReference>
<evidence type="ECO:0000313" key="7">
    <source>
        <dbReference type="EnsemblMetazoa" id="PPAI004965-PA"/>
    </source>
</evidence>
<dbReference type="Pfam" id="PF00096">
    <property type="entry name" value="zf-C2H2"/>
    <property type="match status" value="4"/>
</dbReference>
<dbReference type="Proteomes" id="UP000092462">
    <property type="component" value="Unassembled WGS sequence"/>
</dbReference>
<keyword evidence="1" id="KW-0479">Metal-binding</keyword>
<dbReference type="GO" id="GO:1990837">
    <property type="term" value="F:sequence-specific double-stranded DNA binding"/>
    <property type="evidence" value="ECO:0007669"/>
    <property type="project" value="UniProtKB-ARBA"/>
</dbReference>
<dbReference type="VEuPathDB" id="VectorBase:PPAI004965"/>
<dbReference type="VEuPathDB" id="VectorBase:PPAPM1_008208"/>